<comment type="caution">
    <text evidence="3">The sequence shown here is derived from an EMBL/GenBank/DDBJ whole genome shotgun (WGS) entry which is preliminary data.</text>
</comment>
<accession>A0ABT7PIF5</accession>
<feature type="region of interest" description="Disordered" evidence="1">
    <location>
        <begin position="1"/>
        <end position="27"/>
    </location>
</feature>
<evidence type="ECO:0000313" key="4">
    <source>
        <dbReference type="Proteomes" id="UP001239462"/>
    </source>
</evidence>
<feature type="transmembrane region" description="Helical" evidence="2">
    <location>
        <begin position="318"/>
        <end position="338"/>
    </location>
</feature>
<organism evidence="3 4">
    <name type="scientific">Roseiconus lacunae</name>
    <dbReference type="NCBI Taxonomy" id="2605694"/>
    <lineage>
        <taxon>Bacteria</taxon>
        <taxon>Pseudomonadati</taxon>
        <taxon>Planctomycetota</taxon>
        <taxon>Planctomycetia</taxon>
        <taxon>Pirellulales</taxon>
        <taxon>Pirellulaceae</taxon>
        <taxon>Roseiconus</taxon>
    </lineage>
</organism>
<feature type="transmembrane region" description="Helical" evidence="2">
    <location>
        <begin position="101"/>
        <end position="124"/>
    </location>
</feature>
<protein>
    <recommendedName>
        <fullName evidence="5">YcxB-like protein domain-containing protein</fullName>
    </recommendedName>
</protein>
<feature type="transmembrane region" description="Helical" evidence="2">
    <location>
        <begin position="283"/>
        <end position="306"/>
    </location>
</feature>
<feature type="transmembrane region" description="Helical" evidence="2">
    <location>
        <begin position="70"/>
        <end position="89"/>
    </location>
</feature>
<sequence>METNPYQPPSTGVDDALGGDQADEVTPPRYRGTITTIVGSIDQNEAIEVSRKCRPATAPGQDAAPPNSKFNGWGVGISSIVAALLFFMMDMPSSLLSSLAFFSPSMIVSVVVITTIFVLLLFTLTSLHSRRFSLADPPLGGLTTIHLNRLGYSVEKKTFDGRLVEVFCSWRQTQVFVSEKAWLLNMNYSSPILILRDWIDDANERTVFDALINEVARWQAAQPIAHDIEVVTPEASESFPDYANGAVTLVVSTQAEQKTRRKLRRKLQARLPEFRVRPVNSPLMGFAIGLWRLFLVALAVSTVWTVADHWWIHFGQGYRRLVTFLAPQVMLLAISLWLTMKVARPVEVAGAISSKDLWFDHRSLLIRIPLATLKHRWKIDKALVLATENGATTLVLPRESFASGADFDRAAEWIESDERQGTDAGEKD</sequence>
<dbReference type="RefSeq" id="WP_289163917.1">
    <property type="nucleotide sequence ID" value="NZ_JASZZN010000008.1"/>
</dbReference>
<reference evidence="3 4" key="1">
    <citation type="submission" date="2023-06" db="EMBL/GenBank/DDBJ databases">
        <title>Roseiconus lacunae JC819 isolated from Gulf of Mannar region, Tamil Nadu.</title>
        <authorList>
            <person name="Pk S."/>
            <person name="Ch S."/>
            <person name="Ch V.R."/>
        </authorList>
    </citation>
    <scope>NUCLEOTIDE SEQUENCE [LARGE SCALE GENOMIC DNA]</scope>
    <source>
        <strain evidence="3 4">JC819</strain>
    </source>
</reference>
<keyword evidence="4" id="KW-1185">Reference proteome</keyword>
<keyword evidence="2" id="KW-0812">Transmembrane</keyword>
<evidence type="ECO:0000313" key="3">
    <source>
        <dbReference type="EMBL" id="MDM4016280.1"/>
    </source>
</evidence>
<dbReference type="Proteomes" id="UP001239462">
    <property type="component" value="Unassembled WGS sequence"/>
</dbReference>
<gene>
    <name evidence="3" type="ORF">QTN89_12630</name>
</gene>
<evidence type="ECO:0008006" key="5">
    <source>
        <dbReference type="Google" id="ProtNLM"/>
    </source>
</evidence>
<name>A0ABT7PIF5_9BACT</name>
<evidence type="ECO:0000256" key="2">
    <source>
        <dbReference type="SAM" id="Phobius"/>
    </source>
</evidence>
<proteinExistence type="predicted"/>
<evidence type="ECO:0000256" key="1">
    <source>
        <dbReference type="SAM" id="MobiDB-lite"/>
    </source>
</evidence>
<dbReference type="EMBL" id="JASZZN010000008">
    <property type="protein sequence ID" value="MDM4016280.1"/>
    <property type="molecule type" value="Genomic_DNA"/>
</dbReference>
<keyword evidence="2" id="KW-1133">Transmembrane helix</keyword>
<keyword evidence="2" id="KW-0472">Membrane</keyword>